<keyword evidence="5" id="KW-0472">Membrane</keyword>
<keyword evidence="4" id="KW-0560">Oxidoreductase</keyword>
<feature type="transmembrane region" description="Helical" evidence="5">
    <location>
        <begin position="593"/>
        <end position="615"/>
    </location>
</feature>
<dbReference type="InterPro" id="IPR050562">
    <property type="entry name" value="FAD_mOase_fung"/>
</dbReference>
<reference evidence="7 8" key="1">
    <citation type="journal article" date="2021" name="Nat. Commun.">
        <title>Genetic determinants of endophytism in the Arabidopsis root mycobiome.</title>
        <authorList>
            <person name="Mesny F."/>
            <person name="Miyauchi S."/>
            <person name="Thiergart T."/>
            <person name="Pickel B."/>
            <person name="Atanasova L."/>
            <person name="Karlsson M."/>
            <person name="Huettel B."/>
            <person name="Barry K.W."/>
            <person name="Haridas S."/>
            <person name="Chen C."/>
            <person name="Bauer D."/>
            <person name="Andreopoulos W."/>
            <person name="Pangilinan J."/>
            <person name="LaButti K."/>
            <person name="Riley R."/>
            <person name="Lipzen A."/>
            <person name="Clum A."/>
            <person name="Drula E."/>
            <person name="Henrissat B."/>
            <person name="Kohler A."/>
            <person name="Grigoriev I.V."/>
            <person name="Martin F.M."/>
            <person name="Hacquard S."/>
        </authorList>
    </citation>
    <scope>NUCLEOTIDE SEQUENCE [LARGE SCALE GENOMIC DNA]</scope>
    <source>
        <strain evidence="7 8">MPI-SDFR-AT-0080</strain>
    </source>
</reference>
<accession>A0ABQ8FQK1</accession>
<feature type="transmembrane region" description="Helical" evidence="5">
    <location>
        <begin position="547"/>
        <end position="572"/>
    </location>
</feature>
<feature type="transmembrane region" description="Helical" evidence="5">
    <location>
        <begin position="517"/>
        <end position="535"/>
    </location>
</feature>
<dbReference type="PRINTS" id="PR00420">
    <property type="entry name" value="RNGMNOXGNASE"/>
</dbReference>
<dbReference type="InterPro" id="IPR002938">
    <property type="entry name" value="FAD-bd"/>
</dbReference>
<feature type="transmembrane region" description="Helical" evidence="5">
    <location>
        <begin position="487"/>
        <end position="505"/>
    </location>
</feature>
<dbReference type="EMBL" id="JAGTJR010000088">
    <property type="protein sequence ID" value="KAH7012377.1"/>
    <property type="molecule type" value="Genomic_DNA"/>
</dbReference>
<sequence>MGDKDLKILIAGGSIAGLTLANILERLGVDFLVLEAYPEIAPQVGASIGILPNGLRILDQLGLYPAIRSLIDEPIKSGVVRGPDGKELSTSEDMDQYFRNRHGYDGIFVDRQMVLRALFDHLKGKDKVLANKRVEKVSLQGSGVTVITKDGTSYQGDLLVGADGIHSNVRNEMWRIADQVSPGYIPASERTAMSCDYICMFGISVMKDFMHRETYSIFNKHTSMLILSGPSSRVYWFLFVKLDKTYYSADIPRYTKKDEQEFAAKYASFNVKEDATFADLYNARVSSVLTPLPEYVFKRWHFGRIITIGDAVHKFNPISGQGGNSAIETAAILANNLTRVMKSQPEGLSDEHVQTIFSETQTQRELRVLQLVKASHMHQALEAMETPFLEAVAKYYIPTLSTDQKLAQWAINIEGGQCLDMLDVPKRFRFVPFLDQLPSKPLKRSVTLKLVIAATFGLLFRIAQQALQINPDGWTSNFMDHPLKETYTGILAVDFILSQLVWCFSKGVSGDEPNQRLQCLYFMIMLIPVTLIWTVEGYRNGNHKSLVSLPVVFSATSQLFGIGKVAPIYYLISIYTSGNALYTRTTGRPIHSSVAKALLPALCIGQVIPTVLMFLHYDNSFTHQNIVALWQPCPIYVAILTFSISALIYYLSPTKPLELEMFERKDIAPLQTAYAFTFFLTIITHICSLFYIFTSSSLSIAEAFFNLPAPSVPISDGAISVFAFFKWDMVLCYAAVFIWCLYSIYELRRVGYRTTEQAVKAAVVTAVAQVIVGPGAAYTGVFAWREAVIAGQVQEAA</sequence>
<evidence type="ECO:0000256" key="3">
    <source>
        <dbReference type="ARBA" id="ARBA00022827"/>
    </source>
</evidence>
<comment type="similarity">
    <text evidence="1">Belongs to the paxM FAD-dependent monooxygenase family.</text>
</comment>
<feature type="domain" description="FAD-binding" evidence="6">
    <location>
        <begin position="6"/>
        <end position="344"/>
    </location>
</feature>
<keyword evidence="5" id="KW-1133">Transmembrane helix</keyword>
<dbReference type="Proteomes" id="UP000774617">
    <property type="component" value="Unassembled WGS sequence"/>
</dbReference>
<feature type="transmembrane region" description="Helical" evidence="5">
    <location>
        <begin position="635"/>
        <end position="652"/>
    </location>
</feature>
<evidence type="ECO:0000313" key="7">
    <source>
        <dbReference type="EMBL" id="KAH7012377.1"/>
    </source>
</evidence>
<evidence type="ECO:0000256" key="2">
    <source>
        <dbReference type="ARBA" id="ARBA00022630"/>
    </source>
</evidence>
<protein>
    <submittedName>
        <fullName evidence="7">FAD binding domain-containing protein</fullName>
    </submittedName>
</protein>
<dbReference type="SUPFAM" id="SSF51905">
    <property type="entry name" value="FAD/NAD(P)-binding domain"/>
    <property type="match status" value="1"/>
</dbReference>
<keyword evidence="2" id="KW-0285">Flavoprotein</keyword>
<evidence type="ECO:0000259" key="6">
    <source>
        <dbReference type="Pfam" id="PF01494"/>
    </source>
</evidence>
<evidence type="ECO:0000256" key="5">
    <source>
        <dbReference type="SAM" id="Phobius"/>
    </source>
</evidence>
<evidence type="ECO:0000256" key="1">
    <source>
        <dbReference type="ARBA" id="ARBA00007992"/>
    </source>
</evidence>
<dbReference type="Pfam" id="PF01494">
    <property type="entry name" value="FAD_binding_3"/>
    <property type="match status" value="1"/>
</dbReference>
<keyword evidence="8" id="KW-1185">Reference proteome</keyword>
<name>A0ABQ8FQK1_9PEZI</name>
<dbReference type="Gene3D" id="3.50.50.60">
    <property type="entry name" value="FAD/NAD(P)-binding domain"/>
    <property type="match status" value="1"/>
</dbReference>
<evidence type="ECO:0000313" key="8">
    <source>
        <dbReference type="Proteomes" id="UP000774617"/>
    </source>
</evidence>
<comment type="caution">
    <text evidence="7">The sequence shown here is derived from an EMBL/GenBank/DDBJ whole genome shotgun (WGS) entry which is preliminary data.</text>
</comment>
<keyword evidence="3" id="KW-0274">FAD</keyword>
<gene>
    <name evidence="7" type="ORF">B0J12DRAFT_777513</name>
</gene>
<organism evidence="7 8">
    <name type="scientific">Macrophomina phaseolina</name>
    <dbReference type="NCBI Taxonomy" id="35725"/>
    <lineage>
        <taxon>Eukaryota</taxon>
        <taxon>Fungi</taxon>
        <taxon>Dikarya</taxon>
        <taxon>Ascomycota</taxon>
        <taxon>Pezizomycotina</taxon>
        <taxon>Dothideomycetes</taxon>
        <taxon>Dothideomycetes incertae sedis</taxon>
        <taxon>Botryosphaeriales</taxon>
        <taxon>Botryosphaeriaceae</taxon>
        <taxon>Macrophomina</taxon>
    </lineage>
</organism>
<feature type="transmembrane region" description="Helical" evidence="5">
    <location>
        <begin position="724"/>
        <end position="745"/>
    </location>
</feature>
<proteinExistence type="inferred from homology"/>
<dbReference type="InterPro" id="IPR036188">
    <property type="entry name" value="FAD/NAD-bd_sf"/>
</dbReference>
<evidence type="ECO:0000256" key="4">
    <source>
        <dbReference type="ARBA" id="ARBA00023002"/>
    </source>
</evidence>
<dbReference type="PANTHER" id="PTHR47356:SF2">
    <property type="entry name" value="FAD-BINDING DOMAIN-CONTAINING PROTEIN-RELATED"/>
    <property type="match status" value="1"/>
</dbReference>
<feature type="transmembrane region" description="Helical" evidence="5">
    <location>
        <begin position="673"/>
        <end position="693"/>
    </location>
</feature>
<keyword evidence="5" id="KW-0812">Transmembrane</keyword>
<dbReference type="PANTHER" id="PTHR47356">
    <property type="entry name" value="FAD-DEPENDENT MONOOXYGENASE ASQG-RELATED"/>
    <property type="match status" value="1"/>
</dbReference>